<comment type="caution">
    <text evidence="1">The sequence shown here is derived from an EMBL/GenBank/DDBJ whole genome shotgun (WGS) entry which is preliminary data.</text>
</comment>
<accession>A0ABW9ZYQ5</accession>
<sequence length="260" mass="29206">MRKRQTHAIAFFFILLTFASILSLYIPKSWAATENGEVQVIPNDAIRLRILANSNSDADQEIKRIVRDRVNEQITEWVSELTSLEEARSVIVDNLDKLQEIAYDVLEEKGINNQTVSIEFDEVAFPTKLYGNLLYPAGVYEAVLIRIGDGKGANWWCVLFPPLCFLDFSSGTAVSEGFEDEASEVMDGTDQAVEAYQDNSDAAQEANGKPVEDVRADDGQIEIKEIVVHEEEEVEVKFFLVELFEKIFSFFGSIVGMVFG</sequence>
<organism evidence="1 2">
    <name type="scientific">Pallidibacillus pasinlerensis</name>
    <dbReference type="NCBI Taxonomy" id="2703818"/>
    <lineage>
        <taxon>Bacteria</taxon>
        <taxon>Bacillati</taxon>
        <taxon>Bacillota</taxon>
        <taxon>Bacilli</taxon>
        <taxon>Bacillales</taxon>
        <taxon>Bacillaceae</taxon>
        <taxon>Pallidibacillus</taxon>
    </lineage>
</organism>
<name>A0ABW9ZYQ5_9BACI</name>
<dbReference type="NCBIfam" id="TIGR02837">
    <property type="entry name" value="spore_II_R"/>
    <property type="match status" value="1"/>
</dbReference>
<evidence type="ECO:0000313" key="1">
    <source>
        <dbReference type="EMBL" id="NCU16308.1"/>
    </source>
</evidence>
<dbReference type="Proteomes" id="UP000743899">
    <property type="component" value="Unassembled WGS sequence"/>
</dbReference>
<proteinExistence type="predicted"/>
<gene>
    <name evidence="1" type="primary">spoIIR</name>
    <name evidence="1" type="ORF">GW534_00765</name>
</gene>
<dbReference type="Pfam" id="PF09551">
    <property type="entry name" value="Spore_II_R"/>
    <property type="match status" value="1"/>
</dbReference>
<evidence type="ECO:0000313" key="2">
    <source>
        <dbReference type="Proteomes" id="UP000743899"/>
    </source>
</evidence>
<dbReference type="EMBL" id="JAACYS010000002">
    <property type="protein sequence ID" value="NCU16308.1"/>
    <property type="molecule type" value="Genomic_DNA"/>
</dbReference>
<reference evidence="1 2" key="1">
    <citation type="submission" date="2020-01" db="EMBL/GenBank/DDBJ databases">
        <title>A novel Bacillus sp. from Pasinler.</title>
        <authorList>
            <person name="Adiguzel A."/>
            <person name="Ay H."/>
            <person name="Baltaci M.O."/>
        </authorList>
    </citation>
    <scope>NUCLEOTIDE SEQUENCE [LARGE SCALE GENOMIC DNA]</scope>
    <source>
        <strain evidence="1 2">P1</strain>
    </source>
</reference>
<dbReference type="InterPro" id="IPR014202">
    <property type="entry name" value="Spore_II_R"/>
</dbReference>
<dbReference type="RefSeq" id="WP_161919146.1">
    <property type="nucleotide sequence ID" value="NZ_JAACYS010000002.1"/>
</dbReference>
<keyword evidence="2" id="KW-1185">Reference proteome</keyword>
<protein>
    <submittedName>
        <fullName evidence="1">Stage II sporulation protein R</fullName>
    </submittedName>
</protein>